<evidence type="ECO:0000313" key="1">
    <source>
        <dbReference type="EMBL" id="PSR87145.1"/>
    </source>
</evidence>
<dbReference type="OrthoDB" id="2739065at2759"/>
<dbReference type="Proteomes" id="UP000186601">
    <property type="component" value="Unassembled WGS sequence"/>
</dbReference>
<gene>
    <name evidence="1" type="ORF">PHLCEN_2v5236</name>
</gene>
<name>A0A2R6P8L4_9APHY</name>
<dbReference type="EMBL" id="MLYV02000517">
    <property type="protein sequence ID" value="PSR87145.1"/>
    <property type="molecule type" value="Genomic_DNA"/>
</dbReference>
<evidence type="ECO:0000313" key="2">
    <source>
        <dbReference type="Proteomes" id="UP000186601"/>
    </source>
</evidence>
<dbReference type="InterPro" id="IPR036047">
    <property type="entry name" value="F-box-like_dom_sf"/>
</dbReference>
<comment type="caution">
    <text evidence="1">The sequence shown here is derived from an EMBL/GenBank/DDBJ whole genome shotgun (WGS) entry which is preliminary data.</text>
</comment>
<organism evidence="1 2">
    <name type="scientific">Hermanssonia centrifuga</name>
    <dbReference type="NCBI Taxonomy" id="98765"/>
    <lineage>
        <taxon>Eukaryota</taxon>
        <taxon>Fungi</taxon>
        <taxon>Dikarya</taxon>
        <taxon>Basidiomycota</taxon>
        <taxon>Agaricomycotina</taxon>
        <taxon>Agaricomycetes</taxon>
        <taxon>Polyporales</taxon>
        <taxon>Meruliaceae</taxon>
        <taxon>Hermanssonia</taxon>
    </lineage>
</organism>
<dbReference type="SUPFAM" id="SSF81383">
    <property type="entry name" value="F-box domain"/>
    <property type="match status" value="1"/>
</dbReference>
<proteinExistence type="predicted"/>
<protein>
    <recommendedName>
        <fullName evidence="3">F-box domain-containing protein</fullName>
    </recommendedName>
</protein>
<evidence type="ECO:0008006" key="3">
    <source>
        <dbReference type="Google" id="ProtNLM"/>
    </source>
</evidence>
<accession>A0A2R6P8L4</accession>
<sequence length="452" mass="50234">MSGQVVESAHTSLPPELTDNIIDLLCLDKKSLSSCALVCRSWVPTSRRYLFSYVALRPDNSLNEFLGFIAKDDIDPWLGHPVSGFIQHVQIATPSPRLPGFRRSVLTTDIVNSLLSILPNLLHLHLMHIELCWLSPLDPDNETVIDRPIHLESLKLSFVTCPTLIDFVYSLSLFSSIKLLHMSKIKIPMVVRRGVQLVVVHHPSLSGEESHFPSHLKISSIEYSNCPETPPSLLASITKTASVETLVDVAFLCDGESEVNRMGIRCSYARSLVRVFIKFGNTSLGHLTIPISLAAGHLPSRVLQRFNLTACTTLKNITLRMTTIRRYFDLDHDISWGFFPAAAELLSLVPPSVKTVTLVILIGGTCQLLNKFLEVIAESKLLQSAIGQKQGVFEFHIHLTELEAMDLGIRKRREGEEELCRVIRSQLCKGIQSQLAELDAQGISLTLSCDDG</sequence>
<keyword evidence="2" id="KW-1185">Reference proteome</keyword>
<dbReference type="AlphaFoldDB" id="A0A2R6P8L4"/>
<reference evidence="1 2" key="1">
    <citation type="submission" date="2018-02" db="EMBL/GenBank/DDBJ databases">
        <title>Genome sequence of the basidiomycete white-rot fungus Phlebia centrifuga.</title>
        <authorList>
            <person name="Granchi Z."/>
            <person name="Peng M."/>
            <person name="de Vries R.P."/>
            <person name="Hilden K."/>
            <person name="Makela M.R."/>
            <person name="Grigoriev I."/>
            <person name="Riley R."/>
        </authorList>
    </citation>
    <scope>NUCLEOTIDE SEQUENCE [LARGE SCALE GENOMIC DNA]</scope>
    <source>
        <strain evidence="1 2">FBCC195</strain>
    </source>
</reference>